<dbReference type="Proteomes" id="UP000030428">
    <property type="component" value="Unassembled WGS sequence"/>
</dbReference>
<dbReference type="GO" id="GO:0032259">
    <property type="term" value="P:methylation"/>
    <property type="evidence" value="ECO:0007669"/>
    <property type="project" value="UniProtKB-KW"/>
</dbReference>
<dbReference type="InterPro" id="IPR002941">
    <property type="entry name" value="DNA_methylase_N4/N6"/>
</dbReference>
<evidence type="ECO:0000256" key="6">
    <source>
        <dbReference type="ARBA" id="ARBA00023125"/>
    </source>
</evidence>
<comment type="similarity">
    <text evidence="1">Belongs to the N(4)/N(6)-methyltransferase family. N(4) subfamily.</text>
</comment>
<dbReference type="Gene3D" id="3.40.50.150">
    <property type="entry name" value="Vaccinia Virus protein VP39"/>
    <property type="match status" value="1"/>
</dbReference>
<comment type="caution">
    <text evidence="10">The sequence shown here is derived from an EMBL/GenBank/DDBJ whole genome shotgun (WGS) entry which is preliminary data.</text>
</comment>
<dbReference type="EC" id="2.1.1.-" evidence="8"/>
<dbReference type="AlphaFoldDB" id="A0A0A6P846"/>
<dbReference type="Pfam" id="PF01555">
    <property type="entry name" value="N6_N4_Mtase"/>
    <property type="match status" value="1"/>
</dbReference>
<proteinExistence type="inferred from homology"/>
<evidence type="ECO:0000256" key="1">
    <source>
        <dbReference type="ARBA" id="ARBA00010203"/>
    </source>
</evidence>
<evidence type="ECO:0000313" key="11">
    <source>
        <dbReference type="Proteomes" id="UP000030428"/>
    </source>
</evidence>
<accession>A0A0A6P846</accession>
<keyword evidence="3" id="KW-0808">Transferase</keyword>
<evidence type="ECO:0000256" key="5">
    <source>
        <dbReference type="ARBA" id="ARBA00022747"/>
    </source>
</evidence>
<keyword evidence="11" id="KW-1185">Reference proteome</keyword>
<dbReference type="GO" id="GO:0008170">
    <property type="term" value="F:N-methyltransferase activity"/>
    <property type="evidence" value="ECO:0007669"/>
    <property type="project" value="InterPro"/>
</dbReference>
<dbReference type="CDD" id="cd02440">
    <property type="entry name" value="AdoMet_MTases"/>
    <property type="match status" value="1"/>
</dbReference>
<dbReference type="GO" id="GO:0003677">
    <property type="term" value="F:DNA binding"/>
    <property type="evidence" value="ECO:0007669"/>
    <property type="project" value="UniProtKB-KW"/>
</dbReference>
<dbReference type="InterPro" id="IPR017985">
    <property type="entry name" value="MeTrfase_CN4_CS"/>
</dbReference>
<dbReference type="PROSITE" id="PS00093">
    <property type="entry name" value="N4_MTASE"/>
    <property type="match status" value="1"/>
</dbReference>
<organism evidence="10 11">
    <name type="scientific">Candidatus Thiomargarita nelsonii</name>
    <dbReference type="NCBI Taxonomy" id="1003181"/>
    <lineage>
        <taxon>Bacteria</taxon>
        <taxon>Pseudomonadati</taxon>
        <taxon>Pseudomonadota</taxon>
        <taxon>Gammaproteobacteria</taxon>
        <taxon>Thiotrichales</taxon>
        <taxon>Thiotrichaceae</taxon>
        <taxon>Thiomargarita</taxon>
    </lineage>
</organism>
<name>A0A0A6P846_9GAMM</name>
<feature type="domain" description="DNA methylase N-4/N-6" evidence="9">
    <location>
        <begin position="63"/>
        <end position="369"/>
    </location>
</feature>
<keyword evidence="6" id="KW-0238">DNA-binding</keyword>
<evidence type="ECO:0000313" key="10">
    <source>
        <dbReference type="EMBL" id="KHD06439.1"/>
    </source>
</evidence>
<dbReference type="PANTHER" id="PTHR13370:SF3">
    <property type="entry name" value="TRNA (GUANINE(10)-N2)-METHYLTRANSFERASE HOMOLOG"/>
    <property type="match status" value="1"/>
</dbReference>
<dbReference type="GO" id="GO:0015667">
    <property type="term" value="F:site-specific DNA-methyltransferase (cytosine-N4-specific) activity"/>
    <property type="evidence" value="ECO:0007669"/>
    <property type="project" value="UniProtKB-EC"/>
</dbReference>
<evidence type="ECO:0000256" key="3">
    <source>
        <dbReference type="ARBA" id="ARBA00022679"/>
    </source>
</evidence>
<sequence>MSKMNLGRLIIYLDRGDSLSSLKNHKLSVAERLTEYNQSPDITPLFIKGDALSVLQQLPDSSVDFCMTSPPYWGKRQYAEEGIGLEANYLDYIKYLTTIFLELKRVLKDTGSFWLNIGDSYKSKSLLGIPWRVAFELTDNQGWILRNEIIWNKVKGSPDNSKDKLGNVHEQIFHFVKKPKGYYYDTDSIRSKPSQTKVVNGAVVSATGVSGVRYKRQIELSTELTPQEKKNAMEALNNVLKEISEGSLSDFRMIIRGQQRTTHSDSKKVSGRAKELHNKGFYFLKYHPNGSKPRDVWDILPEDTQKRKKHFAAYPEDICKIPLLATCPENGIVIDPFSGTGTTMLVAKQLGRKSVGIELSAEYIEIAKERCGMTL</sequence>
<keyword evidence="2 10" id="KW-0489">Methyltransferase</keyword>
<dbReference type="GO" id="GO:0005737">
    <property type="term" value="C:cytoplasm"/>
    <property type="evidence" value="ECO:0007669"/>
    <property type="project" value="TreeGrafter"/>
</dbReference>
<evidence type="ECO:0000256" key="2">
    <source>
        <dbReference type="ARBA" id="ARBA00022603"/>
    </source>
</evidence>
<dbReference type="GO" id="GO:0009307">
    <property type="term" value="P:DNA restriction-modification system"/>
    <property type="evidence" value="ECO:0007669"/>
    <property type="project" value="UniProtKB-KW"/>
</dbReference>
<protein>
    <recommendedName>
        <fullName evidence="8">Methyltransferase</fullName>
        <ecNumber evidence="8">2.1.1.-</ecNumber>
    </recommendedName>
</protein>
<evidence type="ECO:0000259" key="9">
    <source>
        <dbReference type="Pfam" id="PF01555"/>
    </source>
</evidence>
<comment type="catalytic activity">
    <reaction evidence="7">
        <text>a 2'-deoxycytidine in DNA + S-adenosyl-L-methionine = an N(4)-methyl-2'-deoxycytidine in DNA + S-adenosyl-L-homocysteine + H(+)</text>
        <dbReference type="Rhea" id="RHEA:16857"/>
        <dbReference type="Rhea" id="RHEA-COMP:11369"/>
        <dbReference type="Rhea" id="RHEA-COMP:13674"/>
        <dbReference type="ChEBI" id="CHEBI:15378"/>
        <dbReference type="ChEBI" id="CHEBI:57856"/>
        <dbReference type="ChEBI" id="CHEBI:59789"/>
        <dbReference type="ChEBI" id="CHEBI:85452"/>
        <dbReference type="ChEBI" id="CHEBI:137933"/>
        <dbReference type="EC" id="2.1.1.113"/>
    </reaction>
</comment>
<dbReference type="SUPFAM" id="SSF53335">
    <property type="entry name" value="S-adenosyl-L-methionine-dependent methyltransferases"/>
    <property type="match status" value="1"/>
</dbReference>
<reference evidence="10 11" key="1">
    <citation type="journal article" date="2016" name="Front. Microbiol.">
        <title>Single-Cell (Meta-)Genomics of a Dimorphic Candidatus Thiomargarita nelsonii Reveals Genomic Plasticity.</title>
        <authorList>
            <person name="Flood B.E."/>
            <person name="Fliss P."/>
            <person name="Jones D.S."/>
            <person name="Dick G.J."/>
            <person name="Jain S."/>
            <person name="Kaster A.K."/>
            <person name="Winkel M."/>
            <person name="Mussmann M."/>
            <person name="Bailey J."/>
        </authorList>
    </citation>
    <scope>NUCLEOTIDE SEQUENCE [LARGE SCALE GENOMIC DNA]</scope>
    <source>
        <strain evidence="10">Hydrate Ridge</strain>
    </source>
</reference>
<gene>
    <name evidence="10" type="ORF">PN36_12895</name>
</gene>
<keyword evidence="4" id="KW-0949">S-adenosyl-L-methionine</keyword>
<evidence type="ECO:0000256" key="8">
    <source>
        <dbReference type="RuleBase" id="RU362026"/>
    </source>
</evidence>
<dbReference type="InterPro" id="IPR001091">
    <property type="entry name" value="RM_Methyltransferase"/>
</dbReference>
<keyword evidence="5" id="KW-0680">Restriction system</keyword>
<dbReference type="EMBL" id="JSZA02000041">
    <property type="protein sequence ID" value="KHD06439.1"/>
    <property type="molecule type" value="Genomic_DNA"/>
</dbReference>
<evidence type="ECO:0000256" key="7">
    <source>
        <dbReference type="ARBA" id="ARBA00049120"/>
    </source>
</evidence>
<dbReference type="PRINTS" id="PR00508">
    <property type="entry name" value="S21N4MTFRASE"/>
</dbReference>
<evidence type="ECO:0000256" key="4">
    <source>
        <dbReference type="ARBA" id="ARBA00022691"/>
    </source>
</evidence>
<dbReference type="PANTHER" id="PTHR13370">
    <property type="entry name" value="RNA METHYLASE-RELATED"/>
    <property type="match status" value="1"/>
</dbReference>
<dbReference type="InterPro" id="IPR029063">
    <property type="entry name" value="SAM-dependent_MTases_sf"/>
</dbReference>